<dbReference type="GO" id="GO:0043248">
    <property type="term" value="P:proteasome assembly"/>
    <property type="evidence" value="ECO:0007669"/>
    <property type="project" value="InterPro"/>
</dbReference>
<reference evidence="1 2" key="1">
    <citation type="submission" date="2017-06" db="EMBL/GenBank/DDBJ databases">
        <title>Aedes aegypti genome working group (AGWG) sequencing and assembly.</title>
        <authorList>
            <consortium name="Aedes aegypti Genome Working Group (AGWG)"/>
            <person name="Matthews B.J."/>
        </authorList>
    </citation>
    <scope>NUCLEOTIDE SEQUENCE [LARGE SCALE GENOMIC DNA]</scope>
    <source>
        <strain evidence="1 2">LVP_AGWG</strain>
    </source>
</reference>
<sequence length="144" mass="16464">MLFSSKRLLLLFLGFDGQKYLFAMAATLKPNFTSHLCSVEVCEVRYNIRILKMKDSVFIYIGEHNAENFDELSMAMLMPTSNEMLSTTIMGEPVGAGSEELAQKLSKKLKKQVYLSANVPNDRIVRPTLEQKLFEEINNNRECF</sequence>
<dbReference type="Proteomes" id="UP000008820">
    <property type="component" value="Chromosome 2"/>
</dbReference>
<accession>A0A6I8T8F4</accession>
<gene>
    <name evidence="1" type="primary">5577616</name>
</gene>
<dbReference type="PANTHER" id="PTHR33559:SF1">
    <property type="entry name" value="PROTEASOME ASSEMBLY CHAPERONE 4"/>
    <property type="match status" value="1"/>
</dbReference>
<dbReference type="FunCoup" id="A0A6I8T8F4">
    <property type="interactions" value="1"/>
</dbReference>
<evidence type="ECO:0000313" key="2">
    <source>
        <dbReference type="Proteomes" id="UP000008820"/>
    </source>
</evidence>
<name>A0A6I8T8F4_AEDAE</name>
<dbReference type="PANTHER" id="PTHR33559">
    <property type="entry name" value="PROTEASOME ASSEMBLY CHAPERONE 4"/>
    <property type="match status" value="1"/>
</dbReference>
<dbReference type="InterPro" id="IPR032157">
    <property type="entry name" value="PAC4"/>
</dbReference>
<dbReference type="InParanoid" id="A0A6I8T8F4"/>
<proteinExistence type="predicted"/>
<evidence type="ECO:0000313" key="1">
    <source>
        <dbReference type="EnsemblMetazoa" id="AAEL003264-PC"/>
    </source>
</evidence>
<organism evidence="1 2">
    <name type="scientific">Aedes aegypti</name>
    <name type="common">Yellowfever mosquito</name>
    <name type="synonym">Culex aegypti</name>
    <dbReference type="NCBI Taxonomy" id="7159"/>
    <lineage>
        <taxon>Eukaryota</taxon>
        <taxon>Metazoa</taxon>
        <taxon>Ecdysozoa</taxon>
        <taxon>Arthropoda</taxon>
        <taxon>Hexapoda</taxon>
        <taxon>Insecta</taxon>
        <taxon>Pterygota</taxon>
        <taxon>Neoptera</taxon>
        <taxon>Endopterygota</taxon>
        <taxon>Diptera</taxon>
        <taxon>Nematocera</taxon>
        <taxon>Culicoidea</taxon>
        <taxon>Culicidae</taxon>
        <taxon>Culicinae</taxon>
        <taxon>Aedini</taxon>
        <taxon>Aedes</taxon>
        <taxon>Stegomyia</taxon>
    </lineage>
</organism>
<dbReference type="EnsemblMetazoa" id="AAEL003264-RC">
    <property type="protein sequence ID" value="AAEL003264-PC"/>
    <property type="gene ID" value="AAEL003264"/>
</dbReference>
<dbReference type="OrthoDB" id="368507at2759"/>
<keyword evidence="2" id="KW-1185">Reference proteome</keyword>
<dbReference type="Pfam" id="PF16093">
    <property type="entry name" value="PAC4"/>
    <property type="match status" value="1"/>
</dbReference>
<protein>
    <submittedName>
        <fullName evidence="1">Uncharacterized protein</fullName>
    </submittedName>
</protein>
<reference evidence="1" key="2">
    <citation type="submission" date="2020-05" db="UniProtKB">
        <authorList>
            <consortium name="EnsemblMetazoa"/>
        </authorList>
    </citation>
    <scope>IDENTIFICATION</scope>
    <source>
        <strain evidence="1">LVP_AGWG</strain>
    </source>
</reference>
<dbReference type="AlphaFoldDB" id="A0A6I8T8F4"/>